<dbReference type="InParanoid" id="D2W374"/>
<proteinExistence type="predicted"/>
<dbReference type="Proteomes" id="UP000006671">
    <property type="component" value="Unassembled WGS sequence"/>
</dbReference>
<dbReference type="RefSeq" id="XP_002669183.1">
    <property type="nucleotide sequence ID" value="XM_002669137.1"/>
</dbReference>
<gene>
    <name evidence="1" type="ORF">NAEGRDRAFT_54359</name>
</gene>
<organism evidence="2">
    <name type="scientific">Naegleria gruberi</name>
    <name type="common">Amoeba</name>
    <dbReference type="NCBI Taxonomy" id="5762"/>
    <lineage>
        <taxon>Eukaryota</taxon>
        <taxon>Discoba</taxon>
        <taxon>Heterolobosea</taxon>
        <taxon>Tetramitia</taxon>
        <taxon>Eutetramitia</taxon>
        <taxon>Vahlkampfiidae</taxon>
        <taxon>Naegleria</taxon>
    </lineage>
</organism>
<accession>D2W374</accession>
<dbReference type="EMBL" id="GG738930">
    <property type="protein sequence ID" value="EFC36439.1"/>
    <property type="molecule type" value="Genomic_DNA"/>
</dbReference>
<evidence type="ECO:0000313" key="2">
    <source>
        <dbReference type="Proteomes" id="UP000006671"/>
    </source>
</evidence>
<reference evidence="1 2" key="1">
    <citation type="journal article" date="2010" name="Cell">
        <title>The genome of Naegleria gruberi illuminates early eukaryotic versatility.</title>
        <authorList>
            <person name="Fritz-Laylin L.K."/>
            <person name="Prochnik S.E."/>
            <person name="Ginger M.L."/>
            <person name="Dacks J.B."/>
            <person name="Carpenter M.L."/>
            <person name="Field M.C."/>
            <person name="Kuo A."/>
            <person name="Paredez A."/>
            <person name="Chapman J."/>
            <person name="Pham J."/>
            <person name="Shu S."/>
            <person name="Neupane R."/>
            <person name="Cipriano M."/>
            <person name="Mancuso J."/>
            <person name="Tu H."/>
            <person name="Salamov A."/>
            <person name="Lindquist E."/>
            <person name="Shapiro H."/>
            <person name="Lucas S."/>
            <person name="Grigoriev I.V."/>
            <person name="Cande W.Z."/>
            <person name="Fulton C."/>
            <person name="Rokhsar D.S."/>
            <person name="Dawson S.C."/>
        </authorList>
    </citation>
    <scope>NUCLEOTIDE SEQUENCE [LARGE SCALE GENOMIC DNA]</scope>
    <source>
        <strain evidence="1 2">NEG-M</strain>
    </source>
</reference>
<dbReference type="GeneID" id="8862706"/>
<sequence>MNQLDPSALSQIASFLTVDDIDAFKFINRKNVAVFGSGIKSQSLVNRDFSYLFDEHHENSDLEREWSIFEDRNIPSILIQLNFLEDDFPIPHVLRFFRHLVGEKNFKQWSSTEADIIINWGSEGRSSMDLIFKEIDALSSINLKGMEAENQEQTVREMISNWRENKRFFISENDVLNPFRVFKKIKIKIQGFQDKFSNLYEEHPRPIRCKNCIHVTSSHPKTFFNEYDVIMFNGSIKHDYKTCKTFDNLPRDKFEKFDEKCRLILYSIVRFKLIPLMEEFSIDLKTIVDKNTIHSITKFIEKKDLSDAEKQHKLFLFFTTQYNILEAYRNRYLKGDISPQIFVDKEMQDLEVVLECCYFDLIRLNFESMNDLQRQMFFETFTKSFLKSQLMISDELLEEYGKATNQKIENRFKLEKKKENVKLVFQTLEFQRVIGIVRNNILQFPNKKTSSCFKSIELSRPQNQKMIFDTKTGTLNKCISKFCCSHWLTSLCSLTTVLTSWCCTYPCCNDPKRFSKSINMIE</sequence>
<dbReference type="AlphaFoldDB" id="D2W374"/>
<protein>
    <submittedName>
        <fullName evidence="1">Predicted protein</fullName>
    </submittedName>
</protein>
<name>D2W374_NAEGR</name>
<evidence type="ECO:0000313" key="1">
    <source>
        <dbReference type="EMBL" id="EFC36439.1"/>
    </source>
</evidence>
<dbReference type="VEuPathDB" id="AmoebaDB:NAEGRDRAFT_54359"/>
<keyword evidence="2" id="KW-1185">Reference proteome</keyword>
<dbReference type="KEGG" id="ngr:NAEGRDRAFT_54359"/>